<keyword evidence="1 2" id="KW-0732">Signal</keyword>
<dbReference type="GO" id="GO:0071944">
    <property type="term" value="C:cell periphery"/>
    <property type="evidence" value="ECO:0007669"/>
    <property type="project" value="TreeGrafter"/>
</dbReference>
<gene>
    <name evidence="3" type="ORF">HS088_TW18G00098</name>
</gene>
<evidence type="ECO:0000313" key="3">
    <source>
        <dbReference type="EMBL" id="KAF5731421.1"/>
    </source>
</evidence>
<sequence length="164" mass="17850">MAGLSYFFFLLSILVIASAADYSYAKPEMENILSSTIGIQGIIYCKSGHEIIPLEGAVARITCSGVDEYGFDMEPFTVLADATDAKGYFFATLSPSEVEEENKKLKECKAFLELSPSNTCTVPTDVNGGITGALLASHRFLNEKKIKLYTIGPFFYTPGPNNGY</sequence>
<dbReference type="Proteomes" id="UP000593562">
    <property type="component" value="Unassembled WGS sequence"/>
</dbReference>
<name>A0A7J7CB66_TRIWF</name>
<evidence type="ECO:0000256" key="2">
    <source>
        <dbReference type="SAM" id="SignalP"/>
    </source>
</evidence>
<keyword evidence="4" id="KW-1185">Reference proteome</keyword>
<dbReference type="InParanoid" id="A0A7J7CB66"/>
<accession>A0A7J7CB66</accession>
<evidence type="ECO:0000313" key="4">
    <source>
        <dbReference type="Proteomes" id="UP000593562"/>
    </source>
</evidence>
<comment type="caution">
    <text evidence="3">The sequence shown here is derived from an EMBL/GenBank/DDBJ whole genome shotgun (WGS) entry which is preliminary data.</text>
</comment>
<feature type="signal peptide" evidence="2">
    <location>
        <begin position="1"/>
        <end position="19"/>
    </location>
</feature>
<proteinExistence type="predicted"/>
<protein>
    <submittedName>
        <fullName evidence="3">Proline-rich protein 3-like</fullName>
    </submittedName>
</protein>
<dbReference type="PANTHER" id="PTHR33470">
    <property type="entry name" value="OS01G0164075 PROTEIN"/>
    <property type="match status" value="1"/>
</dbReference>
<organism evidence="3 4">
    <name type="scientific">Tripterygium wilfordii</name>
    <name type="common">Thunder God vine</name>
    <dbReference type="NCBI Taxonomy" id="458696"/>
    <lineage>
        <taxon>Eukaryota</taxon>
        <taxon>Viridiplantae</taxon>
        <taxon>Streptophyta</taxon>
        <taxon>Embryophyta</taxon>
        <taxon>Tracheophyta</taxon>
        <taxon>Spermatophyta</taxon>
        <taxon>Magnoliopsida</taxon>
        <taxon>eudicotyledons</taxon>
        <taxon>Gunneridae</taxon>
        <taxon>Pentapetalae</taxon>
        <taxon>rosids</taxon>
        <taxon>fabids</taxon>
        <taxon>Celastrales</taxon>
        <taxon>Celastraceae</taxon>
        <taxon>Tripterygium</taxon>
    </lineage>
</organism>
<evidence type="ECO:0000256" key="1">
    <source>
        <dbReference type="ARBA" id="ARBA00022729"/>
    </source>
</evidence>
<reference evidence="3 4" key="1">
    <citation type="journal article" date="2020" name="Nat. Commun.">
        <title>Genome of Tripterygium wilfordii and identification of cytochrome P450 involved in triptolide biosynthesis.</title>
        <authorList>
            <person name="Tu L."/>
            <person name="Su P."/>
            <person name="Zhang Z."/>
            <person name="Gao L."/>
            <person name="Wang J."/>
            <person name="Hu T."/>
            <person name="Zhou J."/>
            <person name="Zhang Y."/>
            <person name="Zhao Y."/>
            <person name="Liu Y."/>
            <person name="Song Y."/>
            <person name="Tong Y."/>
            <person name="Lu Y."/>
            <person name="Yang J."/>
            <person name="Xu C."/>
            <person name="Jia M."/>
            <person name="Peters R.J."/>
            <person name="Huang L."/>
            <person name="Gao W."/>
        </authorList>
    </citation>
    <scope>NUCLEOTIDE SEQUENCE [LARGE SCALE GENOMIC DNA]</scope>
    <source>
        <strain evidence="4">cv. XIE 37</strain>
        <tissue evidence="3">Leaf</tissue>
    </source>
</reference>
<dbReference type="Pfam" id="PF01190">
    <property type="entry name" value="Pollen_Ole_e_1"/>
    <property type="match status" value="1"/>
</dbReference>
<dbReference type="PANTHER" id="PTHR33470:SF58">
    <property type="entry name" value="POLLEN OLE E 1 ALLERGEN AND EXTENSIN FAMILY PROTEIN"/>
    <property type="match status" value="1"/>
</dbReference>
<dbReference type="EMBL" id="JAAARO010000018">
    <property type="protein sequence ID" value="KAF5731421.1"/>
    <property type="molecule type" value="Genomic_DNA"/>
</dbReference>
<dbReference type="AlphaFoldDB" id="A0A7J7CB66"/>
<feature type="chain" id="PRO_5029762879" evidence="2">
    <location>
        <begin position="20"/>
        <end position="164"/>
    </location>
</feature>